<feature type="coiled-coil region" evidence="1">
    <location>
        <begin position="133"/>
        <end position="208"/>
    </location>
</feature>
<protein>
    <submittedName>
        <fullName evidence="3">Uncharacterized protein</fullName>
    </submittedName>
</protein>
<feature type="region of interest" description="Disordered" evidence="2">
    <location>
        <begin position="1"/>
        <end position="37"/>
    </location>
</feature>
<keyword evidence="4" id="KW-1185">Reference proteome</keyword>
<name>A0AAD6N083_9EURO</name>
<dbReference type="Proteomes" id="UP001215712">
    <property type="component" value="Unassembled WGS sequence"/>
</dbReference>
<accession>A0AAD6N083</accession>
<organism evidence="3 4">
    <name type="scientific">Penicillium malachiteum</name>
    <dbReference type="NCBI Taxonomy" id="1324776"/>
    <lineage>
        <taxon>Eukaryota</taxon>
        <taxon>Fungi</taxon>
        <taxon>Dikarya</taxon>
        <taxon>Ascomycota</taxon>
        <taxon>Pezizomycotina</taxon>
        <taxon>Eurotiomycetes</taxon>
        <taxon>Eurotiomycetidae</taxon>
        <taxon>Eurotiales</taxon>
        <taxon>Aspergillaceae</taxon>
        <taxon>Penicillium</taxon>
    </lineage>
</organism>
<feature type="region of interest" description="Disordered" evidence="2">
    <location>
        <begin position="86"/>
        <end position="122"/>
    </location>
</feature>
<evidence type="ECO:0000256" key="2">
    <source>
        <dbReference type="SAM" id="MobiDB-lite"/>
    </source>
</evidence>
<evidence type="ECO:0000313" key="3">
    <source>
        <dbReference type="EMBL" id="KAJ5738573.1"/>
    </source>
</evidence>
<proteinExistence type="predicted"/>
<dbReference type="AlphaFoldDB" id="A0AAD6N083"/>
<keyword evidence="1" id="KW-0175">Coiled coil</keyword>
<comment type="caution">
    <text evidence="3">The sequence shown here is derived from an EMBL/GenBank/DDBJ whole genome shotgun (WGS) entry which is preliminary data.</text>
</comment>
<sequence>MRSEYQNGSEKADCLNEDHQEYQSDNPTSQEEDPHAWRSHTCVYCGIRSRVIVGEGGSKIDTQKLRREISRTKKLVQSILENKADHVISEGGGNDSRTTSGSRKGKGKEVEESPSNKAPHLVPVTGEVEPADYRNILQELQESERKLQKAETGREELKDILAKTKGGMRFKETFQDLQTQKHALQEKITKLEYQLRGQRLEIKSLKRRLVAEDQANKEWKYNAEIPNLGQDGDNVVEGDGAKKDMPADMTGTGDSVANPGERTHDKIFKKPLQPEVHQTLIPSISKTMEPNLKGIRAFTNGKGQKLDRIDRQGQWKPCTIIAR</sequence>
<gene>
    <name evidence="3" type="ORF">N7493_001728</name>
</gene>
<evidence type="ECO:0000313" key="4">
    <source>
        <dbReference type="Proteomes" id="UP001215712"/>
    </source>
</evidence>
<reference evidence="3" key="1">
    <citation type="journal article" date="2023" name="IMA Fungus">
        <title>Comparative genomic study of the Penicillium genus elucidates a diverse pangenome and 15 lateral gene transfer events.</title>
        <authorList>
            <person name="Petersen C."/>
            <person name="Sorensen T."/>
            <person name="Nielsen M.R."/>
            <person name="Sondergaard T.E."/>
            <person name="Sorensen J.L."/>
            <person name="Fitzpatrick D.A."/>
            <person name="Frisvad J.C."/>
            <person name="Nielsen K.L."/>
        </authorList>
    </citation>
    <scope>NUCLEOTIDE SEQUENCE</scope>
    <source>
        <strain evidence="3">IBT 17514</strain>
    </source>
</reference>
<feature type="compositionally biased region" description="Basic and acidic residues" evidence="2">
    <location>
        <begin position="10"/>
        <end position="22"/>
    </location>
</feature>
<reference evidence="3" key="2">
    <citation type="submission" date="2023-01" db="EMBL/GenBank/DDBJ databases">
        <authorList>
            <person name="Petersen C."/>
        </authorList>
    </citation>
    <scope>NUCLEOTIDE SEQUENCE</scope>
    <source>
        <strain evidence="3">IBT 17514</strain>
    </source>
</reference>
<dbReference type="EMBL" id="JAQJAN010000002">
    <property type="protein sequence ID" value="KAJ5738573.1"/>
    <property type="molecule type" value="Genomic_DNA"/>
</dbReference>
<evidence type="ECO:0000256" key="1">
    <source>
        <dbReference type="SAM" id="Coils"/>
    </source>
</evidence>